<organism evidence="1 2">
    <name type="scientific">Trifolium medium</name>
    <dbReference type="NCBI Taxonomy" id="97028"/>
    <lineage>
        <taxon>Eukaryota</taxon>
        <taxon>Viridiplantae</taxon>
        <taxon>Streptophyta</taxon>
        <taxon>Embryophyta</taxon>
        <taxon>Tracheophyta</taxon>
        <taxon>Spermatophyta</taxon>
        <taxon>Magnoliopsida</taxon>
        <taxon>eudicotyledons</taxon>
        <taxon>Gunneridae</taxon>
        <taxon>Pentapetalae</taxon>
        <taxon>rosids</taxon>
        <taxon>fabids</taxon>
        <taxon>Fabales</taxon>
        <taxon>Fabaceae</taxon>
        <taxon>Papilionoideae</taxon>
        <taxon>50 kb inversion clade</taxon>
        <taxon>NPAAA clade</taxon>
        <taxon>Hologalegina</taxon>
        <taxon>IRL clade</taxon>
        <taxon>Trifolieae</taxon>
        <taxon>Trifolium</taxon>
    </lineage>
</organism>
<sequence>NSAGAESACCAPYAGAGYDTQEPEMKHFRCCPLRMMRRSWA</sequence>
<keyword evidence="2" id="KW-1185">Reference proteome</keyword>
<dbReference type="EMBL" id="LXQA010147457">
    <property type="protein sequence ID" value="MCI25487.1"/>
    <property type="molecule type" value="Genomic_DNA"/>
</dbReference>
<evidence type="ECO:0000313" key="1">
    <source>
        <dbReference type="EMBL" id="MCI25487.1"/>
    </source>
</evidence>
<protein>
    <submittedName>
        <fullName evidence="1">Uncharacterized protein</fullName>
    </submittedName>
</protein>
<feature type="non-terminal residue" evidence="1">
    <location>
        <position position="1"/>
    </location>
</feature>
<reference evidence="1 2" key="1">
    <citation type="journal article" date="2018" name="Front. Plant Sci.">
        <title>Red Clover (Trifolium pratense) and Zigzag Clover (T. medium) - A Picture of Genomic Similarities and Differences.</title>
        <authorList>
            <person name="Dluhosova J."/>
            <person name="Istvanek J."/>
            <person name="Nedelnik J."/>
            <person name="Repkova J."/>
        </authorList>
    </citation>
    <scope>NUCLEOTIDE SEQUENCE [LARGE SCALE GENOMIC DNA]</scope>
    <source>
        <strain evidence="2">cv. 10/8</strain>
        <tissue evidence="1">Leaf</tissue>
    </source>
</reference>
<dbReference type="Proteomes" id="UP000265520">
    <property type="component" value="Unassembled WGS sequence"/>
</dbReference>
<proteinExistence type="predicted"/>
<evidence type="ECO:0000313" key="2">
    <source>
        <dbReference type="Proteomes" id="UP000265520"/>
    </source>
</evidence>
<name>A0A392QNF0_9FABA</name>
<dbReference type="AlphaFoldDB" id="A0A392QNF0"/>
<accession>A0A392QNF0</accession>
<comment type="caution">
    <text evidence="1">The sequence shown here is derived from an EMBL/GenBank/DDBJ whole genome shotgun (WGS) entry which is preliminary data.</text>
</comment>